<accession>A0A8S0RFS2</accession>
<feature type="domain" description="Replication factor C C-terminal" evidence="1">
    <location>
        <begin position="8"/>
        <end position="73"/>
    </location>
</feature>
<name>A0A8S0RFS2_OLEEU</name>
<protein>
    <submittedName>
        <fullName evidence="2">Replication factor C subunit 2</fullName>
    </submittedName>
</protein>
<reference evidence="2 3" key="1">
    <citation type="submission" date="2019-12" db="EMBL/GenBank/DDBJ databases">
        <authorList>
            <person name="Alioto T."/>
            <person name="Alioto T."/>
            <person name="Gomez Garrido J."/>
        </authorList>
    </citation>
    <scope>NUCLEOTIDE SEQUENCE [LARGE SCALE GENOMIC DNA]</scope>
</reference>
<dbReference type="Pfam" id="PF08542">
    <property type="entry name" value="Rep_fac_C"/>
    <property type="match status" value="1"/>
</dbReference>
<organism evidence="2 3">
    <name type="scientific">Olea europaea subsp. europaea</name>
    <dbReference type="NCBI Taxonomy" id="158383"/>
    <lineage>
        <taxon>Eukaryota</taxon>
        <taxon>Viridiplantae</taxon>
        <taxon>Streptophyta</taxon>
        <taxon>Embryophyta</taxon>
        <taxon>Tracheophyta</taxon>
        <taxon>Spermatophyta</taxon>
        <taxon>Magnoliopsida</taxon>
        <taxon>eudicotyledons</taxon>
        <taxon>Gunneridae</taxon>
        <taxon>Pentapetalae</taxon>
        <taxon>asterids</taxon>
        <taxon>lamiids</taxon>
        <taxon>Lamiales</taxon>
        <taxon>Oleaceae</taxon>
        <taxon>Oleeae</taxon>
        <taxon>Olea</taxon>
    </lineage>
</organism>
<dbReference type="OrthoDB" id="4199794at2759"/>
<evidence type="ECO:0000259" key="1">
    <source>
        <dbReference type="Pfam" id="PF08542"/>
    </source>
</evidence>
<keyword evidence="3" id="KW-1185">Reference proteome</keyword>
<evidence type="ECO:0000313" key="2">
    <source>
        <dbReference type="EMBL" id="CAA2978116.1"/>
    </source>
</evidence>
<dbReference type="GO" id="GO:0003677">
    <property type="term" value="F:DNA binding"/>
    <property type="evidence" value="ECO:0007669"/>
    <property type="project" value="InterPro"/>
</dbReference>
<dbReference type="Proteomes" id="UP000594638">
    <property type="component" value="Unassembled WGS sequence"/>
</dbReference>
<dbReference type="SUPFAM" id="SSF48019">
    <property type="entry name" value="post-AAA+ oligomerization domain-like"/>
    <property type="match status" value="1"/>
</dbReference>
<dbReference type="EMBL" id="CACTIH010003616">
    <property type="protein sequence ID" value="CAA2978116.1"/>
    <property type="molecule type" value="Genomic_DNA"/>
</dbReference>
<proteinExistence type="predicted"/>
<sequence length="82" mass="9305">MFQVIPGEVAQALFSASRSGSFDLAEKEVHSIIAKGYPVSQMLSQLYEMVVEADDVSDEHKARICKKFAEDDKNNRLNQWTR</sequence>
<dbReference type="InterPro" id="IPR008921">
    <property type="entry name" value="DNA_pol3_clamp-load_cplx_C"/>
</dbReference>
<comment type="caution">
    <text evidence="2">The sequence shown here is derived from an EMBL/GenBank/DDBJ whole genome shotgun (WGS) entry which is preliminary data.</text>
</comment>
<dbReference type="Gramene" id="OE9A037254T1">
    <property type="protein sequence ID" value="OE9A037254C1"/>
    <property type="gene ID" value="OE9A037254"/>
</dbReference>
<evidence type="ECO:0000313" key="3">
    <source>
        <dbReference type="Proteomes" id="UP000594638"/>
    </source>
</evidence>
<dbReference type="AlphaFoldDB" id="A0A8S0RFS2"/>
<dbReference type="Gene3D" id="1.20.272.10">
    <property type="match status" value="1"/>
</dbReference>
<dbReference type="GO" id="GO:0006260">
    <property type="term" value="P:DNA replication"/>
    <property type="evidence" value="ECO:0007669"/>
    <property type="project" value="InterPro"/>
</dbReference>
<dbReference type="InterPro" id="IPR013748">
    <property type="entry name" value="Rep_factorC_C"/>
</dbReference>
<gene>
    <name evidence="2" type="ORF">OLEA9_A037254</name>
</gene>